<dbReference type="PROSITE" id="PS50109">
    <property type="entry name" value="HIS_KIN"/>
    <property type="match status" value="1"/>
</dbReference>
<evidence type="ECO:0000259" key="13">
    <source>
        <dbReference type="PROSITE" id="PS50109"/>
    </source>
</evidence>
<dbReference type="GO" id="GO:0000155">
    <property type="term" value="F:phosphorelay sensor kinase activity"/>
    <property type="evidence" value="ECO:0007669"/>
    <property type="project" value="InterPro"/>
</dbReference>
<name>A0A3N0AX74_9ACTN</name>
<dbReference type="SUPFAM" id="SSF158472">
    <property type="entry name" value="HAMP domain-like"/>
    <property type="match status" value="1"/>
</dbReference>
<dbReference type="CDD" id="cd00075">
    <property type="entry name" value="HATPase"/>
    <property type="match status" value="1"/>
</dbReference>
<dbReference type="Pfam" id="PF00672">
    <property type="entry name" value="HAMP"/>
    <property type="match status" value="1"/>
</dbReference>
<keyword evidence="8" id="KW-0547">Nucleotide-binding</keyword>
<dbReference type="InterPro" id="IPR003594">
    <property type="entry name" value="HATPase_dom"/>
</dbReference>
<evidence type="ECO:0000256" key="5">
    <source>
        <dbReference type="ARBA" id="ARBA00022553"/>
    </source>
</evidence>
<dbReference type="Pfam" id="PF00512">
    <property type="entry name" value="HisKA"/>
    <property type="match status" value="1"/>
</dbReference>
<gene>
    <name evidence="15" type="ORF">DMP08_11025</name>
</gene>
<dbReference type="GO" id="GO:0005886">
    <property type="term" value="C:plasma membrane"/>
    <property type="evidence" value="ECO:0007669"/>
    <property type="project" value="UniProtKB-SubCell"/>
</dbReference>
<dbReference type="Pfam" id="PF02518">
    <property type="entry name" value="HATPase_c"/>
    <property type="match status" value="1"/>
</dbReference>
<keyword evidence="11 12" id="KW-1133">Transmembrane helix</keyword>
<proteinExistence type="predicted"/>
<protein>
    <recommendedName>
        <fullName evidence="3">histidine kinase</fullName>
        <ecNumber evidence="3">2.7.13.3</ecNumber>
    </recommendedName>
</protein>
<dbReference type="PANTHER" id="PTHR44936">
    <property type="entry name" value="SENSOR PROTEIN CREC"/>
    <property type="match status" value="1"/>
</dbReference>
<dbReference type="EMBL" id="QICD01000032">
    <property type="protein sequence ID" value="RNL39477.1"/>
    <property type="molecule type" value="Genomic_DNA"/>
</dbReference>
<evidence type="ECO:0000256" key="2">
    <source>
        <dbReference type="ARBA" id="ARBA00004651"/>
    </source>
</evidence>
<keyword evidence="7 12" id="KW-0812">Transmembrane</keyword>
<dbReference type="CDD" id="cd06225">
    <property type="entry name" value="HAMP"/>
    <property type="match status" value="1"/>
</dbReference>
<keyword evidence="4" id="KW-1003">Cell membrane</keyword>
<evidence type="ECO:0000313" key="16">
    <source>
        <dbReference type="Proteomes" id="UP000278632"/>
    </source>
</evidence>
<dbReference type="AlphaFoldDB" id="A0A3N0AX74"/>
<evidence type="ECO:0000256" key="11">
    <source>
        <dbReference type="ARBA" id="ARBA00022989"/>
    </source>
</evidence>
<dbReference type="Gene3D" id="3.30.565.10">
    <property type="entry name" value="Histidine kinase-like ATPase, C-terminal domain"/>
    <property type="match status" value="1"/>
</dbReference>
<sequence>MARVGRAADAGGGNDTSTGAARLVQLRERWRNASLKTSFMVYMLLFLIAALVLSLTTSALFVGLQNEATADAYEVSGLYLYDKETDSLVAARSIEVTSDSRLAFVQSARRGMQSIARADLPDSTAVTDASDYSFVYDFNYESSGDQEALEPAFGSEATLANLPAYDAWARKRFDAWLAENPDSPYAALFPLDTAEGAATEGPLTSPIGYYLSTPASPSAWALSSLFGFLSFLMFPLWFGVCIFAAARRFFRMRLAPGLAVLDSAAAKIADQDLDFTVAHGREDELGRLAQSFETMRASLAESQKALWRTAEERKRLNAAFAHDLRTPLTILKGKIELLDTRIKAGTASSEQLEASTASLSAQVERLERYVAAMSSLQKLEDREPERSDVAFGRIAELIEDAGNGLARSNEARFSLFVSQRCACEQPSMRVDGSLVSEVAENLLANAFRYASKTASARLDVRPTEHEGCEELVLIVDDDGPGFSCAALKNGCAPFFSETPSKERFGLGLNISSLLCDKHGGSLTLENRPEGGARVTARFACQP</sequence>
<evidence type="ECO:0000256" key="1">
    <source>
        <dbReference type="ARBA" id="ARBA00000085"/>
    </source>
</evidence>
<keyword evidence="6" id="KW-0808">Transferase</keyword>
<dbReference type="OrthoDB" id="9786919at2"/>
<evidence type="ECO:0000256" key="12">
    <source>
        <dbReference type="SAM" id="Phobius"/>
    </source>
</evidence>
<accession>A0A3N0AX74</accession>
<dbReference type="InterPro" id="IPR003660">
    <property type="entry name" value="HAMP_dom"/>
</dbReference>
<feature type="domain" description="Histidine kinase" evidence="13">
    <location>
        <begin position="319"/>
        <end position="542"/>
    </location>
</feature>
<dbReference type="Gene3D" id="1.10.287.130">
    <property type="match status" value="1"/>
</dbReference>
<dbReference type="SMART" id="SM00304">
    <property type="entry name" value="HAMP"/>
    <property type="match status" value="1"/>
</dbReference>
<organism evidence="15 16">
    <name type="scientific">Paraeggerthella hongkongensis</name>
    <dbReference type="NCBI Taxonomy" id="230658"/>
    <lineage>
        <taxon>Bacteria</taxon>
        <taxon>Bacillati</taxon>
        <taxon>Actinomycetota</taxon>
        <taxon>Coriobacteriia</taxon>
        <taxon>Eggerthellales</taxon>
        <taxon>Eggerthellaceae</taxon>
        <taxon>Paraeggerthella</taxon>
    </lineage>
</organism>
<dbReference type="SMART" id="SM00387">
    <property type="entry name" value="HATPase_c"/>
    <property type="match status" value="1"/>
</dbReference>
<feature type="transmembrane region" description="Helical" evidence="12">
    <location>
        <begin position="219"/>
        <end position="246"/>
    </location>
</feature>
<dbReference type="PROSITE" id="PS50885">
    <property type="entry name" value="HAMP"/>
    <property type="match status" value="1"/>
</dbReference>
<comment type="catalytic activity">
    <reaction evidence="1">
        <text>ATP + protein L-histidine = ADP + protein N-phospho-L-histidine.</text>
        <dbReference type="EC" id="2.7.13.3"/>
    </reaction>
</comment>
<dbReference type="CDD" id="cd00082">
    <property type="entry name" value="HisKA"/>
    <property type="match status" value="1"/>
</dbReference>
<feature type="transmembrane region" description="Helical" evidence="12">
    <location>
        <begin position="39"/>
        <end position="64"/>
    </location>
</feature>
<keyword evidence="9 15" id="KW-0418">Kinase</keyword>
<evidence type="ECO:0000256" key="8">
    <source>
        <dbReference type="ARBA" id="ARBA00022741"/>
    </source>
</evidence>
<dbReference type="SMART" id="SM00388">
    <property type="entry name" value="HisKA"/>
    <property type="match status" value="1"/>
</dbReference>
<dbReference type="Gene3D" id="6.10.340.10">
    <property type="match status" value="1"/>
</dbReference>
<evidence type="ECO:0000256" key="7">
    <source>
        <dbReference type="ARBA" id="ARBA00022692"/>
    </source>
</evidence>
<reference evidence="16" key="1">
    <citation type="submission" date="2018-05" db="EMBL/GenBank/DDBJ databases">
        <title>Genome Sequencing of selected type strains of the family Eggerthellaceae.</title>
        <authorList>
            <person name="Danylec N."/>
            <person name="Stoll D.A."/>
            <person name="Doetsch A."/>
            <person name="Huch M."/>
        </authorList>
    </citation>
    <scope>NUCLEOTIDE SEQUENCE [LARGE SCALE GENOMIC DNA]</scope>
    <source>
        <strain evidence="16">DSM 16106</strain>
    </source>
</reference>
<dbReference type="InterPro" id="IPR003661">
    <property type="entry name" value="HisK_dim/P_dom"/>
</dbReference>
<evidence type="ECO:0000259" key="14">
    <source>
        <dbReference type="PROSITE" id="PS50885"/>
    </source>
</evidence>
<dbReference type="Proteomes" id="UP000278632">
    <property type="component" value="Unassembled WGS sequence"/>
</dbReference>
<dbReference type="InterPro" id="IPR036097">
    <property type="entry name" value="HisK_dim/P_sf"/>
</dbReference>
<comment type="caution">
    <text evidence="15">The sequence shown here is derived from an EMBL/GenBank/DDBJ whole genome shotgun (WGS) entry which is preliminary data.</text>
</comment>
<feature type="domain" description="HAMP" evidence="14">
    <location>
        <begin position="258"/>
        <end position="304"/>
    </location>
</feature>
<dbReference type="PANTHER" id="PTHR44936:SF10">
    <property type="entry name" value="SENSOR PROTEIN RSTB"/>
    <property type="match status" value="1"/>
</dbReference>
<evidence type="ECO:0000313" key="15">
    <source>
        <dbReference type="EMBL" id="RNL39477.1"/>
    </source>
</evidence>
<keyword evidence="16" id="KW-1185">Reference proteome</keyword>
<dbReference type="GO" id="GO:0005524">
    <property type="term" value="F:ATP binding"/>
    <property type="evidence" value="ECO:0007669"/>
    <property type="project" value="UniProtKB-KW"/>
</dbReference>
<keyword evidence="12" id="KW-0472">Membrane</keyword>
<evidence type="ECO:0000256" key="3">
    <source>
        <dbReference type="ARBA" id="ARBA00012438"/>
    </source>
</evidence>
<dbReference type="SUPFAM" id="SSF55874">
    <property type="entry name" value="ATPase domain of HSP90 chaperone/DNA topoisomerase II/histidine kinase"/>
    <property type="match status" value="1"/>
</dbReference>
<evidence type="ECO:0000256" key="10">
    <source>
        <dbReference type="ARBA" id="ARBA00022840"/>
    </source>
</evidence>
<evidence type="ECO:0000256" key="6">
    <source>
        <dbReference type="ARBA" id="ARBA00022679"/>
    </source>
</evidence>
<comment type="subcellular location">
    <subcellularLocation>
        <location evidence="2">Cell membrane</location>
        <topology evidence="2">Multi-pass membrane protein</topology>
    </subcellularLocation>
</comment>
<keyword evidence="5" id="KW-0597">Phosphoprotein</keyword>
<dbReference type="SUPFAM" id="SSF47384">
    <property type="entry name" value="Homodimeric domain of signal transducing histidine kinase"/>
    <property type="match status" value="1"/>
</dbReference>
<dbReference type="InterPro" id="IPR005467">
    <property type="entry name" value="His_kinase_dom"/>
</dbReference>
<dbReference type="RefSeq" id="WP_123192938.1">
    <property type="nucleotide sequence ID" value="NZ_QICD01000032.1"/>
</dbReference>
<keyword evidence="10" id="KW-0067">ATP-binding</keyword>
<evidence type="ECO:0000256" key="4">
    <source>
        <dbReference type="ARBA" id="ARBA00022475"/>
    </source>
</evidence>
<evidence type="ECO:0000256" key="9">
    <source>
        <dbReference type="ARBA" id="ARBA00022777"/>
    </source>
</evidence>
<dbReference type="InterPro" id="IPR036890">
    <property type="entry name" value="HATPase_C_sf"/>
</dbReference>
<dbReference type="EC" id="2.7.13.3" evidence="3"/>
<dbReference type="InterPro" id="IPR050980">
    <property type="entry name" value="2C_sensor_his_kinase"/>
</dbReference>